<name>A0A9W7CZ85_9STRA</name>
<evidence type="ECO:0000313" key="3">
    <source>
        <dbReference type="Proteomes" id="UP001165121"/>
    </source>
</evidence>
<comment type="caution">
    <text evidence="2">The sequence shown here is derived from an EMBL/GenBank/DDBJ whole genome shotgun (WGS) entry which is preliminary data.</text>
</comment>
<gene>
    <name evidence="2" type="ORF">Pfra01_001546400</name>
</gene>
<dbReference type="OrthoDB" id="128989at2759"/>
<keyword evidence="3" id="KW-1185">Reference proteome</keyword>
<protein>
    <submittedName>
        <fullName evidence="2">Unnamed protein product</fullName>
    </submittedName>
</protein>
<dbReference type="EMBL" id="BSXT01001673">
    <property type="protein sequence ID" value="GMF44429.1"/>
    <property type="molecule type" value="Genomic_DNA"/>
</dbReference>
<evidence type="ECO:0000313" key="2">
    <source>
        <dbReference type="EMBL" id="GMF44429.1"/>
    </source>
</evidence>
<organism evidence="2 3">
    <name type="scientific">Phytophthora fragariaefolia</name>
    <dbReference type="NCBI Taxonomy" id="1490495"/>
    <lineage>
        <taxon>Eukaryota</taxon>
        <taxon>Sar</taxon>
        <taxon>Stramenopiles</taxon>
        <taxon>Oomycota</taxon>
        <taxon>Peronosporomycetes</taxon>
        <taxon>Peronosporales</taxon>
        <taxon>Peronosporaceae</taxon>
        <taxon>Phytophthora</taxon>
    </lineage>
</organism>
<sequence length="102" mass="11843">MAVVAKETDLLSVLDPENDSDSNSASFTEYKPRKRASKHLQESQSMAPDRDVLVNFVPPFLTGQVIKTWDDFETQFGIYKSKHHVRYRVRSSESTERYNRCE</sequence>
<dbReference type="AlphaFoldDB" id="A0A9W7CZ85"/>
<evidence type="ECO:0000256" key="1">
    <source>
        <dbReference type="SAM" id="MobiDB-lite"/>
    </source>
</evidence>
<feature type="region of interest" description="Disordered" evidence="1">
    <location>
        <begin position="1"/>
        <end position="48"/>
    </location>
</feature>
<accession>A0A9W7CZ85</accession>
<proteinExistence type="predicted"/>
<reference evidence="2" key="1">
    <citation type="submission" date="2023-04" db="EMBL/GenBank/DDBJ databases">
        <title>Phytophthora fragariaefolia NBRC 109709.</title>
        <authorList>
            <person name="Ichikawa N."/>
            <person name="Sato H."/>
            <person name="Tonouchi N."/>
        </authorList>
    </citation>
    <scope>NUCLEOTIDE SEQUENCE</scope>
    <source>
        <strain evidence="2">NBRC 109709</strain>
    </source>
</reference>
<dbReference type="Proteomes" id="UP001165121">
    <property type="component" value="Unassembled WGS sequence"/>
</dbReference>